<dbReference type="GO" id="GO:0015074">
    <property type="term" value="P:DNA integration"/>
    <property type="evidence" value="ECO:0007669"/>
    <property type="project" value="InterPro"/>
</dbReference>
<dbReference type="Proteomes" id="UP001153954">
    <property type="component" value="Unassembled WGS sequence"/>
</dbReference>
<dbReference type="GO" id="GO:0071897">
    <property type="term" value="P:DNA biosynthetic process"/>
    <property type="evidence" value="ECO:0007669"/>
    <property type="project" value="UniProtKB-ARBA"/>
</dbReference>
<dbReference type="CDD" id="cd01644">
    <property type="entry name" value="RT_pepA17"/>
    <property type="match status" value="1"/>
</dbReference>
<dbReference type="InterPro" id="IPR041588">
    <property type="entry name" value="Integrase_H2C2"/>
</dbReference>
<evidence type="ECO:0000256" key="1">
    <source>
        <dbReference type="SAM" id="MobiDB-lite"/>
    </source>
</evidence>
<dbReference type="InterPro" id="IPR036397">
    <property type="entry name" value="RNaseH_sf"/>
</dbReference>
<evidence type="ECO:0000313" key="3">
    <source>
        <dbReference type="EMBL" id="CAH2098007.1"/>
    </source>
</evidence>
<gene>
    <name evidence="3" type="ORF">EEDITHA_LOCUS13167</name>
</gene>
<dbReference type="PROSITE" id="PS50994">
    <property type="entry name" value="INTEGRASE"/>
    <property type="match status" value="1"/>
</dbReference>
<keyword evidence="4" id="KW-1185">Reference proteome</keyword>
<dbReference type="InterPro" id="IPR012337">
    <property type="entry name" value="RNaseH-like_sf"/>
</dbReference>
<dbReference type="Gene3D" id="3.30.70.270">
    <property type="match status" value="1"/>
</dbReference>
<sequence>MDVQPPLATEVRGEERKQQRGKGIEQLANVLEKMIQSRPPPRQTSDLPPFDGSIMEWLPFKAAMEDSTRLYKFTATENLLRLRNSLRGEAREVVISQLYTATHPDLIMKTLEMKYGRPEYIINKALEDLKRLPRVDGSSGELNELAVKLQNIVYTMKSVDKRGYLQNPLLIRDVMEKLSPHLVSKWAEHAAMNEQRIAQDNEMTVLAEFLMSEADKLLRFTHTGRNGASGSLRRERPVTKRTVVKEKVYTTSEATREEQSVTCFRCQSTSHHTPSCPQLKKLTTNEVWNWAKEQRLCFKCMKRKHNRASCKAKPCGVDGCKMPHHAILHKRNEELPKEEEPCAEQSTPATVMNVAARSTPGTVLLKTCKVKLSGPRGEVITDALLDEGSTVTLIDEDLANEIVKEGTKKPLKLRGINEDRRVSSATVKIYIQGVNEDAKHKITARTVKGLQLCRQQVPDNLTRYKHLRGVVRHMVSEEVKPRLLIGADNWHLIVSRQLRTGKRNEPAASRTMLGWVLHGSVPGRILMKTEESVLHLYTPASDAQLQRLVERHFDVDSLGITSKTRVSENDKRAERILKETIKRKGNQFEVGLPWKTDNPVLPDSYEYAFKRLRTLERKMNKEPVFKREYEQQVANLIAKGYAEECDGSEQGSSVKWYLPHFDVVNINKPERVRMVFDAAARVDGVSLNDCLLEGPDLLASLTGILFGFREKKIAVTADIEEMFLRVKIRPEDQPAQMFLWRDGPEEKPRAYKSMIFGASCSPFLAHSVRNYNASEYEDEYPEPARAIKEKHYMDDYLDSFDNENRAIETIRDVMRIHQRASFNLRGWNSNSTKVLESIPEDKRSKNADVKLAARQMEKTLGLRWNPREDTVGFNTDIRRVPEAVKTQHRVPTKREALSAVMSIYDPLGLISQYTVVGKIILQRLWLKKIGWDEELPNDEAEEFQQWVAGLEDISALALPRCYSKEIAPGSEIQLHVFNDASEQAYATTAYWRIRHEDGTIEVAHVMGKAKVAPLKLLTIPRLELQAAVIGARMASVILKEHSWKPSKVVYWTDSRTVLHWIQNEDKKYTPFVAHRLAEIAELSHRDDWRWLPTDENVADDATRIGTRRVNRTDRWFKGPSFLRMPEEEWPTTTPDGEYSSEVVYSASEGSTVDDVTIPDISRFSSYKRLIRATAMVRLFIERLREKRRDIPLSVAHIKDAEARWIRQSQRDSFGDEIQRLKAKQPLRRDSKLTKLDPELEDGILRARGRIGASTITTHSNRPVILDGGHSFTRLLIENEHRNAGHANNERVVNDLRQRYIILRLRPTVRKIAKGCQFCRVHKAMPTRPPKGDLPEERINPGHRAFTYCGVDYFGPMTVTIGRRHEKRWCALFTCLTTRAVHLEIVPSLSTDSAIMALRRMAARRGWPRVIYSDNATNFRGADVELRECYKKWIPELRDYCLQYETEWRFIPPGAPHMGGAWERLVRSVKAALSTTLKEKSPREEVLQTLLAEAEYSVNARPLTHVPIDHEEEEALTPNHFLIGSSTGLPRTGPCTEADRSTWRRSQAMADQFWRRWLREYLPTLIPRGQARTEGPQLRQNDVVVIVDGTLPRNTWPRGIIERVFPGPDGVVRSADVRTRGGVFRRPATKIAVLQKGEAAKSLRRGEDVTDGLRQT</sequence>
<feature type="region of interest" description="Disordered" evidence="1">
    <location>
        <begin position="1"/>
        <end position="22"/>
    </location>
</feature>
<dbReference type="Pfam" id="PF03564">
    <property type="entry name" value="DUF1759"/>
    <property type="match status" value="1"/>
</dbReference>
<dbReference type="PANTHER" id="PTHR47331:SF1">
    <property type="entry name" value="GAG-LIKE PROTEIN"/>
    <property type="match status" value="1"/>
</dbReference>
<organism evidence="3 4">
    <name type="scientific">Euphydryas editha</name>
    <name type="common">Edith's checkerspot</name>
    <dbReference type="NCBI Taxonomy" id="104508"/>
    <lineage>
        <taxon>Eukaryota</taxon>
        <taxon>Metazoa</taxon>
        <taxon>Ecdysozoa</taxon>
        <taxon>Arthropoda</taxon>
        <taxon>Hexapoda</taxon>
        <taxon>Insecta</taxon>
        <taxon>Pterygota</taxon>
        <taxon>Neoptera</taxon>
        <taxon>Endopterygota</taxon>
        <taxon>Lepidoptera</taxon>
        <taxon>Glossata</taxon>
        <taxon>Ditrysia</taxon>
        <taxon>Papilionoidea</taxon>
        <taxon>Nymphalidae</taxon>
        <taxon>Nymphalinae</taxon>
        <taxon>Euphydryas</taxon>
    </lineage>
</organism>
<dbReference type="PANTHER" id="PTHR47331">
    <property type="entry name" value="PHD-TYPE DOMAIN-CONTAINING PROTEIN"/>
    <property type="match status" value="1"/>
</dbReference>
<dbReference type="Pfam" id="PF05380">
    <property type="entry name" value="Peptidase_A17"/>
    <property type="match status" value="1"/>
</dbReference>
<dbReference type="SUPFAM" id="SSF56672">
    <property type="entry name" value="DNA/RNA polymerases"/>
    <property type="match status" value="1"/>
</dbReference>
<name>A0AAU9UG28_EUPED</name>
<dbReference type="Pfam" id="PF18701">
    <property type="entry name" value="DUF5641"/>
    <property type="match status" value="1"/>
</dbReference>
<reference evidence="3" key="1">
    <citation type="submission" date="2022-03" db="EMBL/GenBank/DDBJ databases">
        <authorList>
            <person name="Tunstrom K."/>
        </authorList>
    </citation>
    <scope>NUCLEOTIDE SEQUENCE</scope>
</reference>
<protein>
    <recommendedName>
        <fullName evidence="2">Integrase catalytic domain-containing protein</fullName>
    </recommendedName>
</protein>
<dbReference type="GO" id="GO:0003676">
    <property type="term" value="F:nucleic acid binding"/>
    <property type="evidence" value="ECO:0007669"/>
    <property type="project" value="InterPro"/>
</dbReference>
<dbReference type="InterPro" id="IPR040676">
    <property type="entry name" value="DUF5641"/>
</dbReference>
<accession>A0AAU9UG28</accession>
<evidence type="ECO:0000259" key="2">
    <source>
        <dbReference type="PROSITE" id="PS50994"/>
    </source>
</evidence>
<dbReference type="InterPro" id="IPR043128">
    <property type="entry name" value="Rev_trsase/Diguanyl_cyclase"/>
</dbReference>
<dbReference type="SUPFAM" id="SSF53098">
    <property type="entry name" value="Ribonuclease H-like"/>
    <property type="match status" value="1"/>
</dbReference>
<evidence type="ECO:0000313" key="4">
    <source>
        <dbReference type="Proteomes" id="UP001153954"/>
    </source>
</evidence>
<dbReference type="GO" id="GO:0042575">
    <property type="term" value="C:DNA polymerase complex"/>
    <property type="evidence" value="ECO:0007669"/>
    <property type="project" value="UniProtKB-ARBA"/>
</dbReference>
<dbReference type="Gene3D" id="3.30.420.10">
    <property type="entry name" value="Ribonuclease H-like superfamily/Ribonuclease H"/>
    <property type="match status" value="1"/>
</dbReference>
<dbReference type="InterPro" id="IPR043502">
    <property type="entry name" value="DNA/RNA_pol_sf"/>
</dbReference>
<comment type="caution">
    <text evidence="3">The sequence shown here is derived from an EMBL/GenBank/DDBJ whole genome shotgun (WGS) entry which is preliminary data.</text>
</comment>
<dbReference type="EMBL" id="CAKOGL010000018">
    <property type="protein sequence ID" value="CAH2098007.1"/>
    <property type="molecule type" value="Genomic_DNA"/>
</dbReference>
<dbReference type="InterPro" id="IPR005312">
    <property type="entry name" value="DUF1759"/>
</dbReference>
<dbReference type="Gene3D" id="3.10.10.10">
    <property type="entry name" value="HIV Type 1 Reverse Transcriptase, subunit A, domain 1"/>
    <property type="match status" value="1"/>
</dbReference>
<dbReference type="InterPro" id="IPR001584">
    <property type="entry name" value="Integrase_cat-core"/>
</dbReference>
<dbReference type="InterPro" id="IPR008042">
    <property type="entry name" value="Retrotrans_Pao"/>
</dbReference>
<proteinExistence type="predicted"/>
<dbReference type="Pfam" id="PF17921">
    <property type="entry name" value="Integrase_H2C2"/>
    <property type="match status" value="1"/>
</dbReference>
<feature type="domain" description="Integrase catalytic" evidence="2">
    <location>
        <begin position="1336"/>
        <end position="1525"/>
    </location>
</feature>
<dbReference type="Gene3D" id="4.10.60.10">
    <property type="entry name" value="Zinc finger, CCHC-type"/>
    <property type="match status" value="1"/>
</dbReference>